<keyword evidence="1" id="KW-0812">Transmembrane</keyword>
<dbReference type="AlphaFoldDB" id="A0A9W6GPI8"/>
<dbReference type="RefSeq" id="WP_281837500.1">
    <property type="nucleotide sequence ID" value="NZ_BSDY01000025.1"/>
</dbReference>
<reference evidence="2" key="1">
    <citation type="submission" date="2022-12" db="EMBL/GenBank/DDBJ databases">
        <title>Reference genome sequencing for broad-spectrum identification of bacterial and archaeal isolates by mass spectrometry.</title>
        <authorList>
            <person name="Sekiguchi Y."/>
            <person name="Tourlousse D.M."/>
        </authorList>
    </citation>
    <scope>NUCLEOTIDE SEQUENCE</scope>
    <source>
        <strain evidence="2">10succ1</strain>
    </source>
</reference>
<evidence type="ECO:0000313" key="3">
    <source>
        <dbReference type="Proteomes" id="UP001144471"/>
    </source>
</evidence>
<keyword evidence="1" id="KW-1133">Transmembrane helix</keyword>
<keyword evidence="1" id="KW-0472">Membrane</keyword>
<sequence>MSNETLTVMVLMLYMDKKDKKPFDKLAIGCMGIIAAIDMVQWIKDLIV</sequence>
<feature type="transmembrane region" description="Helical" evidence="1">
    <location>
        <begin position="26"/>
        <end position="43"/>
    </location>
</feature>
<name>A0A9W6GPI8_9FUSO</name>
<proteinExistence type="predicted"/>
<evidence type="ECO:0000256" key="1">
    <source>
        <dbReference type="SAM" id="Phobius"/>
    </source>
</evidence>
<comment type="caution">
    <text evidence="2">The sequence shown here is derived from an EMBL/GenBank/DDBJ whole genome shotgun (WGS) entry which is preliminary data.</text>
</comment>
<keyword evidence="3" id="KW-1185">Reference proteome</keyword>
<gene>
    <name evidence="2" type="ORF">PM10SUCC1_33390</name>
</gene>
<dbReference type="Proteomes" id="UP001144471">
    <property type="component" value="Unassembled WGS sequence"/>
</dbReference>
<dbReference type="EMBL" id="BSDY01000025">
    <property type="protein sequence ID" value="GLI57825.1"/>
    <property type="molecule type" value="Genomic_DNA"/>
</dbReference>
<accession>A0A9W6GPI8</accession>
<organism evidence="2 3">
    <name type="scientific">Propionigenium maris DSM 9537</name>
    <dbReference type="NCBI Taxonomy" id="1123000"/>
    <lineage>
        <taxon>Bacteria</taxon>
        <taxon>Fusobacteriati</taxon>
        <taxon>Fusobacteriota</taxon>
        <taxon>Fusobacteriia</taxon>
        <taxon>Fusobacteriales</taxon>
        <taxon>Fusobacteriaceae</taxon>
        <taxon>Propionigenium</taxon>
    </lineage>
</organism>
<evidence type="ECO:0000313" key="2">
    <source>
        <dbReference type="EMBL" id="GLI57825.1"/>
    </source>
</evidence>
<protein>
    <submittedName>
        <fullName evidence="2">Uncharacterized protein</fullName>
    </submittedName>
</protein>